<evidence type="ECO:0000313" key="3">
    <source>
        <dbReference type="Proteomes" id="UP000270296"/>
    </source>
</evidence>
<reference evidence="2 3" key="2">
    <citation type="submission" date="2018-11" db="EMBL/GenBank/DDBJ databases">
        <authorList>
            <consortium name="Pathogen Informatics"/>
        </authorList>
    </citation>
    <scope>NUCLEOTIDE SEQUENCE [LARGE SCALE GENOMIC DNA]</scope>
</reference>
<dbReference type="Proteomes" id="UP000270296">
    <property type="component" value="Unassembled WGS sequence"/>
</dbReference>
<gene>
    <name evidence="2" type="ORF">SBAD_LOCUS10351</name>
</gene>
<dbReference type="WBParaSite" id="SBAD_0001071601-mRNA-1">
    <property type="protein sequence ID" value="SBAD_0001071601-mRNA-1"/>
    <property type="gene ID" value="SBAD_0001071601"/>
</dbReference>
<keyword evidence="1" id="KW-0812">Transmembrane</keyword>
<name>A0A183J3A3_9BILA</name>
<dbReference type="AlphaFoldDB" id="A0A183J3A3"/>
<keyword evidence="3" id="KW-1185">Reference proteome</keyword>
<keyword evidence="1" id="KW-0472">Membrane</keyword>
<reference evidence="4" key="1">
    <citation type="submission" date="2016-06" db="UniProtKB">
        <authorList>
            <consortium name="WormBaseParasite"/>
        </authorList>
    </citation>
    <scope>IDENTIFICATION</scope>
</reference>
<proteinExistence type="predicted"/>
<evidence type="ECO:0000313" key="2">
    <source>
        <dbReference type="EMBL" id="VDP31098.1"/>
    </source>
</evidence>
<keyword evidence="1" id="KW-1133">Transmembrane helix</keyword>
<evidence type="ECO:0000313" key="4">
    <source>
        <dbReference type="WBParaSite" id="SBAD_0001071601-mRNA-1"/>
    </source>
</evidence>
<sequence>MHYLKLRRQNKELDSMETEFDVNRNVLGSTMRRLGLINKSGGCSFMCYLISFAFGVFVVIYYLSRQ</sequence>
<protein>
    <submittedName>
        <fullName evidence="4">BET1-like protein</fullName>
    </submittedName>
</protein>
<evidence type="ECO:0000256" key="1">
    <source>
        <dbReference type="SAM" id="Phobius"/>
    </source>
</evidence>
<feature type="transmembrane region" description="Helical" evidence="1">
    <location>
        <begin position="41"/>
        <end position="63"/>
    </location>
</feature>
<dbReference type="EMBL" id="UZAM01013951">
    <property type="protein sequence ID" value="VDP31098.1"/>
    <property type="molecule type" value="Genomic_DNA"/>
</dbReference>
<accession>A0A183J3A3</accession>
<dbReference type="OrthoDB" id="261831at2759"/>
<organism evidence="4">
    <name type="scientific">Soboliphyme baturini</name>
    <dbReference type="NCBI Taxonomy" id="241478"/>
    <lineage>
        <taxon>Eukaryota</taxon>
        <taxon>Metazoa</taxon>
        <taxon>Ecdysozoa</taxon>
        <taxon>Nematoda</taxon>
        <taxon>Enoplea</taxon>
        <taxon>Dorylaimia</taxon>
        <taxon>Dioctophymatida</taxon>
        <taxon>Dioctophymatoidea</taxon>
        <taxon>Soboliphymatidae</taxon>
        <taxon>Soboliphyme</taxon>
    </lineage>
</organism>